<organism evidence="6 7">
    <name type="scientific">Nocardioides deserti</name>
    <dbReference type="NCBI Taxonomy" id="1588644"/>
    <lineage>
        <taxon>Bacteria</taxon>
        <taxon>Bacillati</taxon>
        <taxon>Actinomycetota</taxon>
        <taxon>Actinomycetes</taxon>
        <taxon>Propionibacteriales</taxon>
        <taxon>Nocardioidaceae</taxon>
        <taxon>Nocardioides</taxon>
    </lineage>
</organism>
<evidence type="ECO:0000256" key="4">
    <source>
        <dbReference type="SAM" id="MobiDB-lite"/>
    </source>
</evidence>
<evidence type="ECO:0000313" key="7">
    <source>
        <dbReference type="Proteomes" id="UP000604001"/>
    </source>
</evidence>
<dbReference type="Pfam" id="PF13561">
    <property type="entry name" value="adh_short_C2"/>
    <property type="match status" value="1"/>
</dbReference>
<keyword evidence="7" id="KW-1185">Reference proteome</keyword>
<comment type="similarity">
    <text evidence="1">Belongs to the short-chain dehydrogenases/reductases (SDR) family.</text>
</comment>
<feature type="compositionally biased region" description="Basic and acidic residues" evidence="4">
    <location>
        <begin position="7"/>
        <end position="21"/>
    </location>
</feature>
<dbReference type="SUPFAM" id="SSF51735">
    <property type="entry name" value="NAD(P)-binding Rossmann-fold domains"/>
    <property type="match status" value="1"/>
</dbReference>
<accession>A0ABR6UAF2</accession>
<dbReference type="SMART" id="SM00822">
    <property type="entry name" value="PKS_KR"/>
    <property type="match status" value="1"/>
</dbReference>
<dbReference type="Gene3D" id="3.40.50.720">
    <property type="entry name" value="NAD(P)-binding Rossmann-like Domain"/>
    <property type="match status" value="1"/>
</dbReference>
<keyword evidence="3" id="KW-0520">NAD</keyword>
<dbReference type="InterPro" id="IPR020904">
    <property type="entry name" value="Sc_DH/Rdtase_CS"/>
</dbReference>
<comment type="caution">
    <text evidence="6">The sequence shown here is derived from an EMBL/GenBank/DDBJ whole genome shotgun (WGS) entry which is preliminary data.</text>
</comment>
<dbReference type="PANTHER" id="PTHR24321">
    <property type="entry name" value="DEHYDROGENASES, SHORT CHAIN"/>
    <property type="match status" value="1"/>
</dbReference>
<dbReference type="CDD" id="cd05233">
    <property type="entry name" value="SDR_c"/>
    <property type="match status" value="1"/>
</dbReference>
<keyword evidence="2" id="KW-0560">Oxidoreductase</keyword>
<reference evidence="6 7" key="1">
    <citation type="submission" date="2020-08" db="EMBL/GenBank/DDBJ databases">
        <title>novel species in genus Nocardioides.</title>
        <authorList>
            <person name="Zhang G."/>
        </authorList>
    </citation>
    <scope>NUCLEOTIDE SEQUENCE [LARGE SCALE GENOMIC DNA]</scope>
    <source>
        <strain evidence="6 7">SC8A-24</strain>
    </source>
</reference>
<dbReference type="InterPro" id="IPR036291">
    <property type="entry name" value="NAD(P)-bd_dom_sf"/>
</dbReference>
<dbReference type="Proteomes" id="UP000604001">
    <property type="component" value="Unassembled WGS sequence"/>
</dbReference>
<evidence type="ECO:0000256" key="2">
    <source>
        <dbReference type="ARBA" id="ARBA00023002"/>
    </source>
</evidence>
<dbReference type="InterPro" id="IPR057326">
    <property type="entry name" value="KR_dom"/>
</dbReference>
<evidence type="ECO:0000259" key="5">
    <source>
        <dbReference type="SMART" id="SM00822"/>
    </source>
</evidence>
<protein>
    <submittedName>
        <fullName evidence="6">SDR family oxidoreductase</fullName>
    </submittedName>
</protein>
<proteinExistence type="inferred from homology"/>
<dbReference type="InterPro" id="IPR002347">
    <property type="entry name" value="SDR_fam"/>
</dbReference>
<gene>
    <name evidence="6" type="ORF">H7344_10855</name>
</gene>
<dbReference type="EMBL" id="JACMYC010000005">
    <property type="protein sequence ID" value="MBC2960791.1"/>
    <property type="molecule type" value="Genomic_DNA"/>
</dbReference>
<evidence type="ECO:0000256" key="3">
    <source>
        <dbReference type="ARBA" id="ARBA00023027"/>
    </source>
</evidence>
<feature type="region of interest" description="Disordered" evidence="4">
    <location>
        <begin position="1"/>
        <end position="30"/>
    </location>
</feature>
<dbReference type="PANTHER" id="PTHR24321:SF8">
    <property type="entry name" value="ESTRADIOL 17-BETA-DEHYDROGENASE 8-RELATED"/>
    <property type="match status" value="1"/>
</dbReference>
<evidence type="ECO:0000256" key="1">
    <source>
        <dbReference type="ARBA" id="ARBA00006484"/>
    </source>
</evidence>
<sequence length="270" mass="27365">MTTSPSPDDHDDHDDHADHADGAGQPGKPVALVVGGGSGLGAATAEALRAAGHTVVTGDLEGTAADLVVDVTEEASVAAAVDTVVAEHGRLDVVVNSAGVSTLMQVVDHDVQEFRRVVDVDLVGGMLVIKHAARVMTAAGTGGSVVSIASLNARQPGTGMAAYCSAKAGLAMLTQVAALELGPQGIRVNAVSPGLVVTPLTAPAMDIPGVREDYVDNTPLGRPGAPEEVAEAIVYLATARWLTGEVLDLNGGAHLQRYPDLVGHVTRAFG</sequence>
<dbReference type="PRINTS" id="PR00080">
    <property type="entry name" value="SDRFAMILY"/>
</dbReference>
<feature type="domain" description="Ketoreductase" evidence="5">
    <location>
        <begin position="29"/>
        <end position="194"/>
    </location>
</feature>
<name>A0ABR6UAF2_9ACTN</name>
<dbReference type="RefSeq" id="WP_186346044.1">
    <property type="nucleotide sequence ID" value="NZ_BMMR01000005.1"/>
</dbReference>
<evidence type="ECO:0000313" key="6">
    <source>
        <dbReference type="EMBL" id="MBC2960791.1"/>
    </source>
</evidence>
<dbReference type="PRINTS" id="PR00081">
    <property type="entry name" value="GDHRDH"/>
</dbReference>
<dbReference type="PROSITE" id="PS00061">
    <property type="entry name" value="ADH_SHORT"/>
    <property type="match status" value="1"/>
</dbReference>